<dbReference type="SUPFAM" id="SSF48452">
    <property type="entry name" value="TPR-like"/>
    <property type="match status" value="1"/>
</dbReference>
<dbReference type="InterPro" id="IPR011990">
    <property type="entry name" value="TPR-like_helical_dom_sf"/>
</dbReference>
<sequence>MQITFDTDSAFKVGEEGLVLIDSLLAKYPDVARYKFIKSVTLMKLNFGEIQASFLPMLINYRDFETSPSVDYDNGLTLLKSLVAEHPKLKKYKFELALSLYKRGVISTLMEGYDPEKSYFKESKNYLSELSNEFPDNPDYHAYDLYFGFYSQVYNQNGIENIVDNLVSEFENLTKKYPEIPFYENILSAIYSQYYRTTMLSSEKSLANEKMVKILDRLKSNSQNMPGYVYSKIFSILGYQDSYEIVFSTQNNIQFYKNMQYYNNFDLMIDKYNEALSELEILSNDNQDNKIHRLYLSRLYNKIGFYYFSKQDSHKAIESYKTALEILENLNDKYPNSYQIVFALCRNYHDLANVSIDRGFSGLAKATRLLEKSVGLLEHDILAKSERISTKRILADQYELLARINITNHQFIEAIQSAKKAISFLPDSLSANGLLVIAYSLNNKYNLAEDILNKYNKYPKDIHNVFNSELLNRIAIFKNFHIYNTDIEKIEKLLNAQHNIQDKFWHYCKKPKGYYPYISNCPGGWELVEPVTEKK</sequence>
<evidence type="ECO:0000313" key="2">
    <source>
        <dbReference type="EMBL" id="QWF69708.1"/>
    </source>
</evidence>
<proteinExistence type="predicted"/>
<keyword evidence="1" id="KW-0802">TPR repeat</keyword>
<dbReference type="InterPro" id="IPR019734">
    <property type="entry name" value="TPR_rpt"/>
</dbReference>
<evidence type="ECO:0000256" key="1">
    <source>
        <dbReference type="PROSITE-ProRule" id="PRU00339"/>
    </source>
</evidence>
<name>A0A975R8Y5_9GAMM</name>
<dbReference type="EMBL" id="CP073754">
    <property type="protein sequence ID" value="QWF69708.1"/>
    <property type="molecule type" value="Genomic_DNA"/>
</dbReference>
<dbReference type="Gene3D" id="1.25.40.10">
    <property type="entry name" value="Tetratricopeptide repeat domain"/>
    <property type="match status" value="1"/>
</dbReference>
<keyword evidence="3" id="KW-1185">Reference proteome</keyword>
<organism evidence="2 3">
    <name type="scientific">Methylomonas paludis</name>
    <dbReference type="NCBI Taxonomy" id="1173101"/>
    <lineage>
        <taxon>Bacteria</taxon>
        <taxon>Pseudomonadati</taxon>
        <taxon>Pseudomonadota</taxon>
        <taxon>Gammaproteobacteria</taxon>
        <taxon>Methylococcales</taxon>
        <taxon>Methylococcaceae</taxon>
        <taxon>Methylomonas</taxon>
    </lineage>
</organism>
<dbReference type="PROSITE" id="PS50005">
    <property type="entry name" value="TPR"/>
    <property type="match status" value="1"/>
</dbReference>
<dbReference type="SMART" id="SM00028">
    <property type="entry name" value="TPR"/>
    <property type="match status" value="2"/>
</dbReference>
<reference evidence="2" key="1">
    <citation type="submission" date="2021-04" db="EMBL/GenBank/DDBJ databases">
        <title>Draft genome sequence data of methanotrophic Methylovulum sp. strain S1L and Methylomonas sp. strain S2AM isolated from boreal lake water columns.</title>
        <authorList>
            <person name="Rissanen A.J."/>
            <person name="Mangayil R."/>
            <person name="Svenning M.M."/>
            <person name="Khanongnuch R."/>
        </authorList>
    </citation>
    <scope>NUCLEOTIDE SEQUENCE</scope>
    <source>
        <strain evidence="2">S2AM</strain>
    </source>
</reference>
<evidence type="ECO:0000313" key="3">
    <source>
        <dbReference type="Proteomes" id="UP000676649"/>
    </source>
</evidence>
<accession>A0A975R8Y5</accession>
<dbReference type="Proteomes" id="UP000676649">
    <property type="component" value="Chromosome"/>
</dbReference>
<dbReference type="KEGG" id="mpad:KEF85_10000"/>
<feature type="repeat" description="TPR" evidence="1">
    <location>
        <begin position="297"/>
        <end position="330"/>
    </location>
</feature>
<dbReference type="AlphaFoldDB" id="A0A975R8Y5"/>
<evidence type="ECO:0008006" key="4">
    <source>
        <dbReference type="Google" id="ProtNLM"/>
    </source>
</evidence>
<gene>
    <name evidence="2" type="ORF">KEF85_10000</name>
</gene>
<dbReference type="RefSeq" id="WP_215580086.1">
    <property type="nucleotide sequence ID" value="NZ_CP073754.1"/>
</dbReference>
<protein>
    <recommendedName>
        <fullName evidence="4">Tetratricopeptide repeat protein</fullName>
    </recommendedName>
</protein>